<proteinExistence type="predicted"/>
<name>A0A836HRE4_9TRYP</name>
<evidence type="ECO:0000256" key="1">
    <source>
        <dbReference type="SAM" id="MobiDB-lite"/>
    </source>
</evidence>
<dbReference type="Proteomes" id="UP000673552">
    <property type="component" value="Chromosome 17"/>
</dbReference>
<dbReference type="KEGG" id="lmat:92515539"/>
<dbReference type="EMBL" id="JAFEUZ010000017">
    <property type="protein sequence ID" value="KAG5481555.1"/>
    <property type="molecule type" value="Genomic_DNA"/>
</dbReference>
<feature type="compositionally biased region" description="Low complexity" evidence="1">
    <location>
        <begin position="601"/>
        <end position="615"/>
    </location>
</feature>
<feature type="region of interest" description="Disordered" evidence="1">
    <location>
        <begin position="584"/>
        <end position="621"/>
    </location>
</feature>
<organism evidence="2 3">
    <name type="scientific">Leishmania martiniquensis</name>
    <dbReference type="NCBI Taxonomy" id="1580590"/>
    <lineage>
        <taxon>Eukaryota</taxon>
        <taxon>Discoba</taxon>
        <taxon>Euglenozoa</taxon>
        <taxon>Kinetoplastea</taxon>
        <taxon>Metakinetoplastina</taxon>
        <taxon>Trypanosomatida</taxon>
        <taxon>Trypanosomatidae</taxon>
        <taxon>Leishmaniinae</taxon>
        <taxon>Leishmania</taxon>
    </lineage>
</organism>
<dbReference type="InterPro" id="IPR011333">
    <property type="entry name" value="SKP1/BTB/POZ_sf"/>
</dbReference>
<feature type="region of interest" description="Disordered" evidence="1">
    <location>
        <begin position="754"/>
        <end position="781"/>
    </location>
</feature>
<protein>
    <recommendedName>
        <fullName evidence="4">BTB domain-containing protein</fullName>
    </recommendedName>
</protein>
<feature type="region of interest" description="Disordered" evidence="1">
    <location>
        <begin position="544"/>
        <end position="565"/>
    </location>
</feature>
<dbReference type="RefSeq" id="XP_067179662.1">
    <property type="nucleotide sequence ID" value="XM_067323027.1"/>
</dbReference>
<feature type="region of interest" description="Disordered" evidence="1">
    <location>
        <begin position="636"/>
        <end position="667"/>
    </location>
</feature>
<gene>
    <name evidence="2" type="ORF">LSCM1_05577</name>
</gene>
<dbReference type="GeneID" id="92515539"/>
<dbReference type="CDD" id="cd18186">
    <property type="entry name" value="BTB_POZ_ZBTB_KLHL-like"/>
    <property type="match status" value="1"/>
</dbReference>
<evidence type="ECO:0000313" key="3">
    <source>
        <dbReference type="Proteomes" id="UP000673552"/>
    </source>
</evidence>
<feature type="compositionally biased region" description="Low complexity" evidence="1">
    <location>
        <begin position="503"/>
        <end position="518"/>
    </location>
</feature>
<sequence length="1538" mass="160267">MHFSAFTPPPSQPLTASHSLHSRGHTTAATISSTSLPSTTGSTAPYGILADAHHRAPGSILGGVDDISASRSPSAAGAAADAGAVPLDSSPRAAAASRKTPRLLQSHSMVSMLLASGDLLPCEQPVHLAAPSSSAETAMSTASATSSSSVSDDEGPTIFFPILPPPSPGPQQRGLRKPRCIRLSGVPYIEQTQQRCRTATALTQHLVTPSRSPRVSGASASSPLHHAAVVLRQPRNSLLASLPPASSPRVSHSEDPVRALGQHLPVEPLSSETHQLHWSMRGKAPVVNSAGSHADGRRSPGASGAALIQNFSGGQQEASNRSVSTLWAGLGELPEHSIEDYGSTMDAGDSALHCVALSTRPRSPAALPPSVDNETSPSLVTSAGIGVQADAASEPAHLTRSSFFDVRPSGGLRRFQAPRRRRSDVGSFYWAERVFVGHPLSRSSAMTAGGVGRPPGDGGAPAAATAAQHAQTSNSLTIRSHESDVPSPSLSPWHSMPQTHSYLSPPSSAAGTGAAPLLRSVTPDSSLTLSQQQPHTSLLAISLTAPGASSPSSPSGATAGIPAAGGGGSSTLPLVFTVMEPTNADVHTTSGGGQPSQEAQPISLPPSASSPSSHRSYNDHRDDSLERALIFQQHPFSTPLATAPATVTRLPPSRTASLHGSRGGSHGRIAHTDFAAATLRAAADIAVVGERMHHCARRPRGRPPEGLVEAAISPPRSSGFLHQPPPALLVGTAEVECRPNVQPLLTSLPAASPVCETPPHRQQQPPVGRHCATEDAPAGHPAPGVGGTVKAAAEAMPLPSADSAVLLVVPGGVSSVPAAAIAAITSFAASAPSWGSGAPADAALALIDDVIEGGPCEEGRLVATGRRLSGGGGGSGSAKYATKKVITYFPVHKAILAQRSAYFAALLDQGGGCGPYVRSTPDEYVDLAELPALASAGASSQTDLRRSGGVGASCPMTTKPLHISRCLAHLSGASAAVSDTFNALNDTEGIHSATTSGVQRVPVYSIPTPATVGRFDDESGCARLGGDEVYSRTRAGDSAAAVPLPTFSQACVSQLIHYLYTGVLPIFYQLPERTEFRGRELTEAAGITPQSGPLRDHVANEYAALLWMGFYTGLSSLTSSMLKLLWHLLALSRNVWPYWMAAVHWHVPEMQFICEAWIGQHLCTMLRAPSTQGLWQGLRLDQVQLLVRLRKEALETEGRAAQTSPTARGAPPRYLSGRTTTSREAAAESSATSPIATMLSRLWKQISSSDTATSAGGHGAANEGPTEQLDEGLPLRPSAPAVATMRWPAVVLGCQQLHPLRLRGGSSGSCVGAHRVSSSGSSAAYASAADNHRVSPVSEGTANLNRAAAGSLPPPLVPQPALAFSTPPPALDSVPFPADTPARAKAAALRTELRQSQLTTRDLHYFSSEVRAEPRSLSRGLYAMHSANASSTTTLHRLVTQPTLQLLEDGAWEVGGCGRLYTAETREELEQLQAYWYKAEWVQQQQQHSSAVLLTGTEVVERLWTWWRARAADSPNQLPEAEVQVVAEMMRDALLSSA</sequence>
<feature type="region of interest" description="Disordered" evidence="1">
    <location>
        <begin position="1"/>
        <end position="39"/>
    </location>
</feature>
<evidence type="ECO:0008006" key="4">
    <source>
        <dbReference type="Google" id="ProtNLM"/>
    </source>
</evidence>
<feature type="compositionally biased region" description="Polar residues" evidence="1">
    <location>
        <begin position="486"/>
        <end position="502"/>
    </location>
</feature>
<feature type="region of interest" description="Disordered" evidence="1">
    <location>
        <begin position="286"/>
        <end position="306"/>
    </location>
</feature>
<feature type="compositionally biased region" description="Polar residues" evidence="1">
    <location>
        <begin position="585"/>
        <end position="600"/>
    </location>
</feature>
<dbReference type="Gene3D" id="3.30.710.10">
    <property type="entry name" value="Potassium Channel Kv1.1, Chain A"/>
    <property type="match status" value="1"/>
</dbReference>
<feature type="region of interest" description="Disordered" evidence="1">
    <location>
        <begin position="442"/>
        <end position="519"/>
    </location>
</feature>
<comment type="caution">
    <text evidence="2">The sequence shown here is derived from an EMBL/GenBank/DDBJ whole genome shotgun (WGS) entry which is preliminary data.</text>
</comment>
<keyword evidence="3" id="KW-1185">Reference proteome</keyword>
<feature type="compositionally biased region" description="Gly residues" evidence="1">
    <location>
        <begin position="449"/>
        <end position="459"/>
    </location>
</feature>
<feature type="compositionally biased region" description="Low complexity" evidence="1">
    <location>
        <begin position="460"/>
        <end position="470"/>
    </location>
</feature>
<dbReference type="SUPFAM" id="SSF54695">
    <property type="entry name" value="POZ domain"/>
    <property type="match status" value="1"/>
</dbReference>
<accession>A0A836HRE4</accession>
<feature type="compositionally biased region" description="Low complexity" evidence="1">
    <location>
        <begin position="26"/>
        <end position="39"/>
    </location>
</feature>
<feature type="region of interest" description="Disordered" evidence="1">
    <location>
        <begin position="1250"/>
        <end position="1275"/>
    </location>
</feature>
<feature type="compositionally biased region" description="Low complexity" evidence="1">
    <location>
        <begin position="544"/>
        <end position="562"/>
    </location>
</feature>
<feature type="region of interest" description="Disordered" evidence="1">
    <location>
        <begin position="1197"/>
        <end position="1232"/>
    </location>
</feature>
<feature type="compositionally biased region" description="Low complexity" evidence="1">
    <location>
        <begin position="1218"/>
        <end position="1232"/>
    </location>
</feature>
<feature type="region of interest" description="Disordered" evidence="1">
    <location>
        <begin position="131"/>
        <end position="154"/>
    </location>
</feature>
<dbReference type="OrthoDB" id="267530at2759"/>
<evidence type="ECO:0000313" key="2">
    <source>
        <dbReference type="EMBL" id="KAG5481555.1"/>
    </source>
</evidence>
<feature type="region of interest" description="Disordered" evidence="1">
    <location>
        <begin position="80"/>
        <end position="100"/>
    </location>
</feature>
<reference evidence="2 3" key="1">
    <citation type="submission" date="2021-03" db="EMBL/GenBank/DDBJ databases">
        <title>Leishmania (Mundinia) martiniquensis Genome sequencing and assembly.</title>
        <authorList>
            <person name="Almutairi H."/>
            <person name="Gatherer D."/>
        </authorList>
    </citation>
    <scope>NUCLEOTIDE SEQUENCE [LARGE SCALE GENOMIC DNA]</scope>
    <source>
        <strain evidence="2">LSCM1</strain>
    </source>
</reference>